<reference evidence="2 3" key="1">
    <citation type="submission" date="2020-02" db="EMBL/GenBank/DDBJ databases">
        <authorList>
            <person name="Zheng R.K."/>
            <person name="Sun C.M."/>
        </authorList>
    </citation>
    <scope>NUCLEOTIDE SEQUENCE [LARGE SCALE GENOMIC DNA]</scope>
    <source>
        <strain evidence="3">rifampicinis</strain>
    </source>
</reference>
<keyword evidence="1" id="KW-0472">Membrane</keyword>
<feature type="transmembrane region" description="Helical" evidence="1">
    <location>
        <begin position="42"/>
        <end position="60"/>
    </location>
</feature>
<feature type="transmembrane region" description="Helical" evidence="1">
    <location>
        <begin position="97"/>
        <end position="121"/>
    </location>
</feature>
<evidence type="ECO:0000256" key="1">
    <source>
        <dbReference type="SAM" id="Phobius"/>
    </source>
</evidence>
<name>A0A7S8E5M3_9CHLR</name>
<feature type="transmembrane region" description="Helical" evidence="1">
    <location>
        <begin position="21"/>
        <end position="36"/>
    </location>
</feature>
<dbReference type="AlphaFoldDB" id="A0A7S8E5M3"/>
<gene>
    <name evidence="2" type="ORF">G4Y79_13535</name>
</gene>
<sequence>MARSRNTNRNRKSRQEARVERFTWFAMVVIFILISLDERLTYPGYWVPIAISAILFISGFIQYQNGWRISPLTWIVGAVLLVVGGLTWYFAQPEIGVSIQFFDPILISLIATVVVIVYGIISNES</sequence>
<dbReference type="RefSeq" id="WP_195168809.1">
    <property type="nucleotide sequence ID" value="NZ_CP062983.1"/>
</dbReference>
<evidence type="ECO:0000313" key="2">
    <source>
        <dbReference type="EMBL" id="QPC80734.1"/>
    </source>
</evidence>
<protein>
    <submittedName>
        <fullName evidence="2">Uncharacterized protein</fullName>
    </submittedName>
</protein>
<organism evidence="2 3">
    <name type="scientific">Phototrophicus methaneseepsis</name>
    <dbReference type="NCBI Taxonomy" id="2710758"/>
    <lineage>
        <taxon>Bacteria</taxon>
        <taxon>Bacillati</taxon>
        <taxon>Chloroflexota</taxon>
        <taxon>Candidatus Thermofontia</taxon>
        <taxon>Phototrophicales</taxon>
        <taxon>Phototrophicaceae</taxon>
        <taxon>Phototrophicus</taxon>
    </lineage>
</organism>
<keyword evidence="3" id="KW-1185">Reference proteome</keyword>
<dbReference type="Proteomes" id="UP000594468">
    <property type="component" value="Chromosome"/>
</dbReference>
<dbReference type="EMBL" id="CP062983">
    <property type="protein sequence ID" value="QPC80734.1"/>
    <property type="molecule type" value="Genomic_DNA"/>
</dbReference>
<feature type="transmembrane region" description="Helical" evidence="1">
    <location>
        <begin position="72"/>
        <end position="91"/>
    </location>
</feature>
<evidence type="ECO:0000313" key="3">
    <source>
        <dbReference type="Proteomes" id="UP000594468"/>
    </source>
</evidence>
<dbReference type="KEGG" id="pmet:G4Y79_13535"/>
<accession>A0A7S8E5M3</accession>
<keyword evidence="1" id="KW-1133">Transmembrane helix</keyword>
<keyword evidence="1" id="KW-0812">Transmembrane</keyword>
<proteinExistence type="predicted"/>